<comment type="caution">
    <text evidence="3">The sequence shown here is derived from an EMBL/GenBank/DDBJ whole genome shotgun (WGS) entry which is preliminary data.</text>
</comment>
<dbReference type="EMBL" id="BMVG01000101">
    <property type="protein sequence ID" value="GGW24837.1"/>
    <property type="molecule type" value="Genomic_DNA"/>
</dbReference>
<proteinExistence type="predicted"/>
<organism evidence="3 4">
    <name type="scientific">Streptomyces alanosinicus</name>
    <dbReference type="NCBI Taxonomy" id="68171"/>
    <lineage>
        <taxon>Bacteria</taxon>
        <taxon>Bacillati</taxon>
        <taxon>Actinomycetota</taxon>
        <taxon>Actinomycetes</taxon>
        <taxon>Kitasatosporales</taxon>
        <taxon>Streptomycetaceae</taxon>
        <taxon>Streptomyces</taxon>
    </lineage>
</organism>
<dbReference type="Gene3D" id="3.30.420.10">
    <property type="entry name" value="Ribonuclease H-like superfamily/Ribonuclease H"/>
    <property type="match status" value="1"/>
</dbReference>
<accession>A0A918IPD3</accession>
<dbReference type="InterPro" id="IPR001584">
    <property type="entry name" value="Integrase_cat-core"/>
</dbReference>
<dbReference type="AlphaFoldDB" id="A0A918IPD3"/>
<keyword evidence="4" id="KW-1185">Reference proteome</keyword>
<reference evidence="3" key="2">
    <citation type="submission" date="2020-09" db="EMBL/GenBank/DDBJ databases">
        <authorList>
            <person name="Sun Q."/>
            <person name="Ohkuma M."/>
        </authorList>
    </citation>
    <scope>NUCLEOTIDE SEQUENCE</scope>
    <source>
        <strain evidence="3">JCM 4714</strain>
    </source>
</reference>
<dbReference type="InterPro" id="IPR036397">
    <property type="entry name" value="RNaseH_sf"/>
</dbReference>
<feature type="region of interest" description="Disordered" evidence="1">
    <location>
        <begin position="493"/>
        <end position="535"/>
    </location>
</feature>
<dbReference type="GO" id="GO:0015074">
    <property type="term" value="P:DNA integration"/>
    <property type="evidence" value="ECO:0007669"/>
    <property type="project" value="InterPro"/>
</dbReference>
<evidence type="ECO:0000259" key="2">
    <source>
        <dbReference type="PROSITE" id="PS50994"/>
    </source>
</evidence>
<gene>
    <name evidence="3" type="ORF">GCM10010339_94560</name>
</gene>
<dbReference type="InterPro" id="IPR012337">
    <property type="entry name" value="RNaseH-like_sf"/>
</dbReference>
<dbReference type="Proteomes" id="UP000655443">
    <property type="component" value="Unassembled WGS sequence"/>
</dbReference>
<sequence length="535" mass="59096">MLEGPGLAALRVPAVEQLLRLRRQGRLSRGHVRLAGECLGVSERTVWRWLAQAEAEPRTAERPGNRFEVTSEVRVLLAYWRGNASAVHRQLVVRAQAAVGEPAAPVPGGAPMEAVPLLDPVPSLSTFLRAVRRDLTAGERAGLARGPEAARAHDVFGRRPRLWRNHTWEADHVQAPLLVDADGELVRPWVTWFIDVATKAITGTAVTPGHPSRASILAALRAAVLRTGPYGPAGGIPEHVRVDRGRDFLSKTVLGAFTDLDTKFEDLPAYSPHLKGTVENLNRCADRMLFAVLPGYTLTLKPRRAKKKPDFDEPLRLTFEEFTAEVLDWARWWNTEHRPAGLAGRTPLEAWQGDPTPLSDIPEAALWGLMLEDDGRVRKLSSHGVRWRGRDYLGAWMAGQAGRSVRIRHMPHHDHEIEVCDPAGRHLGTAHLADAATPEQLDELRRIRTVRARRLREDAKKAEALRRQRYAPATMPTPAKRLGAVTAAEAGQELDAAADSDMAALALPDLIPPSPPPDDWNTPASLRPATREEKR</sequence>
<name>A0A918IPD3_9ACTN</name>
<dbReference type="PROSITE" id="PS50994">
    <property type="entry name" value="INTEGRASE"/>
    <property type="match status" value="1"/>
</dbReference>
<protein>
    <recommendedName>
        <fullName evidence="2">Integrase catalytic domain-containing protein</fullName>
    </recommendedName>
</protein>
<reference evidence="3" key="1">
    <citation type="journal article" date="2014" name="Int. J. Syst. Evol. Microbiol.">
        <title>Complete genome sequence of Corynebacterium casei LMG S-19264T (=DSM 44701T), isolated from a smear-ripened cheese.</title>
        <authorList>
            <consortium name="US DOE Joint Genome Institute (JGI-PGF)"/>
            <person name="Walter F."/>
            <person name="Albersmeier A."/>
            <person name="Kalinowski J."/>
            <person name="Ruckert C."/>
        </authorList>
    </citation>
    <scope>NUCLEOTIDE SEQUENCE</scope>
    <source>
        <strain evidence="3">JCM 4714</strain>
    </source>
</reference>
<evidence type="ECO:0000313" key="4">
    <source>
        <dbReference type="Proteomes" id="UP000655443"/>
    </source>
</evidence>
<feature type="domain" description="Integrase catalytic" evidence="2">
    <location>
        <begin position="156"/>
        <end position="355"/>
    </location>
</feature>
<dbReference type="SUPFAM" id="SSF53098">
    <property type="entry name" value="Ribonuclease H-like"/>
    <property type="match status" value="1"/>
</dbReference>
<feature type="compositionally biased region" description="Low complexity" evidence="1">
    <location>
        <begin position="493"/>
        <end position="509"/>
    </location>
</feature>
<dbReference type="InterPro" id="IPR015378">
    <property type="entry name" value="Transposase-like_Mu_C"/>
</dbReference>
<dbReference type="Pfam" id="PF09299">
    <property type="entry name" value="Mu-transpos_C"/>
    <property type="match status" value="1"/>
</dbReference>
<evidence type="ECO:0000313" key="3">
    <source>
        <dbReference type="EMBL" id="GGW24837.1"/>
    </source>
</evidence>
<evidence type="ECO:0000256" key="1">
    <source>
        <dbReference type="SAM" id="MobiDB-lite"/>
    </source>
</evidence>
<dbReference type="GO" id="GO:0003676">
    <property type="term" value="F:nucleic acid binding"/>
    <property type="evidence" value="ECO:0007669"/>
    <property type="project" value="InterPro"/>
</dbReference>